<dbReference type="OrthoDB" id="247722at2157"/>
<comment type="caution">
    <text evidence="2">The sequence shown here is derived from an EMBL/GenBank/DDBJ whole genome shotgun (WGS) entry which is preliminary data.</text>
</comment>
<protein>
    <recommendedName>
        <fullName evidence="1">DUF7344 domain-containing protein</fullName>
    </recommendedName>
</protein>
<dbReference type="InterPro" id="IPR036388">
    <property type="entry name" value="WH-like_DNA-bd_sf"/>
</dbReference>
<sequence length="113" mass="12876">MVASSCYPETGPTIDRILDTLSDSHRREILYYFETVADGPTATVEEVVGRLEERVPDRDRRELTTAIHHHHLPKLESRGWLEFDERSGTVRYEGHQSAPALLEELAAAFATER</sequence>
<dbReference type="EMBL" id="AOIA01000134">
    <property type="protein sequence ID" value="ELY54791.1"/>
    <property type="molecule type" value="Genomic_DNA"/>
</dbReference>
<gene>
    <name evidence="2" type="ORF">C492_16271</name>
</gene>
<evidence type="ECO:0000259" key="1">
    <source>
        <dbReference type="Pfam" id="PF24035"/>
    </source>
</evidence>
<evidence type="ECO:0000313" key="2">
    <source>
        <dbReference type="EMBL" id="ELY54791.1"/>
    </source>
</evidence>
<dbReference type="AlphaFoldDB" id="L9X013"/>
<dbReference type="STRING" id="1227498.C492_16271"/>
<dbReference type="Gene3D" id="1.10.10.10">
    <property type="entry name" value="Winged helix-like DNA-binding domain superfamily/Winged helix DNA-binding domain"/>
    <property type="match status" value="1"/>
</dbReference>
<reference evidence="2 3" key="1">
    <citation type="journal article" date="2014" name="PLoS Genet.">
        <title>Phylogenetically driven sequencing of extremely halophilic archaea reveals strategies for static and dynamic osmo-response.</title>
        <authorList>
            <person name="Becker E.A."/>
            <person name="Seitzer P.M."/>
            <person name="Tritt A."/>
            <person name="Larsen D."/>
            <person name="Krusor M."/>
            <person name="Yao A.I."/>
            <person name="Wu D."/>
            <person name="Madern D."/>
            <person name="Eisen J.A."/>
            <person name="Darling A.E."/>
            <person name="Facciotti M.T."/>
        </authorList>
    </citation>
    <scope>NUCLEOTIDE SEQUENCE [LARGE SCALE GENOMIC DNA]</scope>
    <source>
        <strain evidence="2 3">DSM 18795</strain>
    </source>
</reference>
<dbReference type="Pfam" id="PF24035">
    <property type="entry name" value="DUF7344"/>
    <property type="match status" value="1"/>
</dbReference>
<evidence type="ECO:0000313" key="3">
    <source>
        <dbReference type="Proteomes" id="UP000011531"/>
    </source>
</evidence>
<accession>L9X013</accession>
<name>L9X013_9EURY</name>
<dbReference type="InterPro" id="IPR055768">
    <property type="entry name" value="DUF7344"/>
</dbReference>
<proteinExistence type="predicted"/>
<organism evidence="2 3">
    <name type="scientific">Natronococcus jeotgali DSM 18795</name>
    <dbReference type="NCBI Taxonomy" id="1227498"/>
    <lineage>
        <taxon>Archaea</taxon>
        <taxon>Methanobacteriati</taxon>
        <taxon>Methanobacteriota</taxon>
        <taxon>Stenosarchaea group</taxon>
        <taxon>Halobacteria</taxon>
        <taxon>Halobacteriales</taxon>
        <taxon>Natrialbaceae</taxon>
        <taxon>Natronococcus</taxon>
    </lineage>
</organism>
<feature type="domain" description="DUF7344" evidence="1">
    <location>
        <begin position="19"/>
        <end position="91"/>
    </location>
</feature>
<dbReference type="RefSeq" id="WP_008425376.1">
    <property type="nucleotide sequence ID" value="NZ_AOIA01000134.1"/>
</dbReference>
<dbReference type="Proteomes" id="UP000011531">
    <property type="component" value="Unassembled WGS sequence"/>
</dbReference>
<keyword evidence="3" id="KW-1185">Reference proteome</keyword>